<dbReference type="PANTHER" id="PTHR34069">
    <property type="entry name" value="3-OXOACYL-[ACYL-CARRIER-PROTEIN] SYNTHASE 3"/>
    <property type="match status" value="1"/>
</dbReference>
<evidence type="ECO:0000313" key="12">
    <source>
        <dbReference type="EMBL" id="GAA1397710.1"/>
    </source>
</evidence>
<feature type="active site" evidence="9">
    <location>
        <position position="250"/>
    </location>
</feature>
<keyword evidence="7 9" id="KW-0275">Fatty acid biosynthesis</keyword>
<keyword evidence="2 9" id="KW-0963">Cytoplasm</keyword>
<keyword evidence="13" id="KW-1185">Reference proteome</keyword>
<comment type="similarity">
    <text evidence="1 9">Belongs to the thiolase-like superfamily. FabH family.</text>
</comment>
<comment type="pathway">
    <text evidence="9">Lipid metabolism; fatty acid biosynthesis.</text>
</comment>
<evidence type="ECO:0000256" key="2">
    <source>
        <dbReference type="ARBA" id="ARBA00022490"/>
    </source>
</evidence>
<dbReference type="CDD" id="cd00830">
    <property type="entry name" value="KAS_III"/>
    <property type="match status" value="1"/>
</dbReference>
<dbReference type="Gene3D" id="3.40.47.10">
    <property type="match status" value="1"/>
</dbReference>
<evidence type="ECO:0000256" key="1">
    <source>
        <dbReference type="ARBA" id="ARBA00008642"/>
    </source>
</evidence>
<dbReference type="InterPro" id="IPR004655">
    <property type="entry name" value="FabH"/>
</dbReference>
<evidence type="ECO:0000256" key="3">
    <source>
        <dbReference type="ARBA" id="ARBA00022516"/>
    </source>
</evidence>
<evidence type="ECO:0000256" key="7">
    <source>
        <dbReference type="ARBA" id="ARBA00023160"/>
    </source>
</evidence>
<protein>
    <recommendedName>
        <fullName evidence="9">Beta-ketoacyl-[acyl-carrier-protein] synthase III</fullName>
        <shortName evidence="9">Beta-ketoacyl-ACP synthase III</shortName>
        <shortName evidence="9">KAS III</shortName>
        <ecNumber evidence="9">2.3.1.180</ecNumber>
    </recommendedName>
    <alternativeName>
        <fullName evidence="9">3-oxoacyl-[acyl-carrier-protein] synthase 3</fullName>
    </alternativeName>
    <alternativeName>
        <fullName evidence="9">3-oxoacyl-[acyl-carrier-protein] synthase III</fullName>
    </alternativeName>
</protein>
<keyword evidence="9" id="KW-0511">Multifunctional enzyme</keyword>
<feature type="region of interest" description="ACP-binding" evidence="9">
    <location>
        <begin position="251"/>
        <end position="255"/>
    </location>
</feature>
<keyword evidence="4 9" id="KW-0808">Transferase</keyword>
<evidence type="ECO:0000256" key="5">
    <source>
        <dbReference type="ARBA" id="ARBA00022832"/>
    </source>
</evidence>
<organism evidence="12 13">
    <name type="scientific">Kitasatospora putterlickiae</name>
    <dbReference type="NCBI Taxonomy" id="221725"/>
    <lineage>
        <taxon>Bacteria</taxon>
        <taxon>Bacillati</taxon>
        <taxon>Actinomycetota</taxon>
        <taxon>Actinomycetes</taxon>
        <taxon>Kitasatosporales</taxon>
        <taxon>Streptomycetaceae</taxon>
        <taxon>Kitasatospora</taxon>
    </lineage>
</organism>
<dbReference type="Pfam" id="PF08541">
    <property type="entry name" value="ACP_syn_III_C"/>
    <property type="match status" value="1"/>
</dbReference>
<evidence type="ECO:0000259" key="10">
    <source>
        <dbReference type="Pfam" id="PF08541"/>
    </source>
</evidence>
<name>A0ABN1Y4H6_9ACTN</name>
<dbReference type="InterPro" id="IPR016039">
    <property type="entry name" value="Thiolase-like"/>
</dbReference>
<gene>
    <name evidence="9" type="primary">fabH</name>
    <name evidence="12" type="ORF">GCM10009639_35460</name>
</gene>
<reference evidence="12 13" key="1">
    <citation type="journal article" date="2019" name="Int. J. Syst. Evol. Microbiol.">
        <title>The Global Catalogue of Microorganisms (GCM) 10K type strain sequencing project: providing services to taxonomists for standard genome sequencing and annotation.</title>
        <authorList>
            <consortium name="The Broad Institute Genomics Platform"/>
            <consortium name="The Broad Institute Genome Sequencing Center for Infectious Disease"/>
            <person name="Wu L."/>
            <person name="Ma J."/>
        </authorList>
    </citation>
    <scope>NUCLEOTIDE SEQUENCE [LARGE SCALE GENOMIC DNA]</scope>
    <source>
        <strain evidence="12 13">JCM 12393</strain>
    </source>
</reference>
<dbReference type="Proteomes" id="UP001499863">
    <property type="component" value="Unassembled WGS sequence"/>
</dbReference>
<accession>A0ABN1Y4H6</accession>
<proteinExistence type="inferred from homology"/>
<comment type="function">
    <text evidence="9">Catalyzes the condensation reaction of fatty acid synthesis by the addition to an acyl acceptor of two carbons from malonyl-ACP. Catalyzes the first condensation reaction which initiates fatty acid synthesis and may therefore play a role in governing the total rate of fatty acid production. Possesses both acetoacetyl-ACP synthase and acetyl transacylase activities. Its substrate specificity determines the biosynthesis of branched-chain and/or straight-chain of fatty acids.</text>
</comment>
<dbReference type="InterPro" id="IPR013751">
    <property type="entry name" value="ACP_syn_III_N"/>
</dbReference>
<feature type="domain" description="Beta-ketoacyl-[acyl-carrier-protein] synthase III C-terminal" evidence="10">
    <location>
        <begin position="234"/>
        <end position="323"/>
    </location>
</feature>
<evidence type="ECO:0000313" key="13">
    <source>
        <dbReference type="Proteomes" id="UP001499863"/>
    </source>
</evidence>
<comment type="domain">
    <text evidence="9">The last Arg residue of the ACP-binding site is essential for the weak association between ACP/AcpP and FabH.</text>
</comment>
<evidence type="ECO:0000259" key="11">
    <source>
        <dbReference type="Pfam" id="PF08545"/>
    </source>
</evidence>
<feature type="active site" evidence="9">
    <location>
        <position position="108"/>
    </location>
</feature>
<keyword evidence="6 9" id="KW-0443">Lipid metabolism</keyword>
<comment type="subunit">
    <text evidence="9">Homodimer.</text>
</comment>
<dbReference type="EC" id="2.3.1.180" evidence="9"/>
<dbReference type="HAMAP" id="MF_01815">
    <property type="entry name" value="FabH"/>
    <property type="match status" value="1"/>
</dbReference>
<dbReference type="NCBIfam" id="TIGR00747">
    <property type="entry name" value="fabH"/>
    <property type="match status" value="1"/>
</dbReference>
<dbReference type="InterPro" id="IPR013747">
    <property type="entry name" value="ACP_syn_III_C"/>
</dbReference>
<comment type="caution">
    <text evidence="12">The sequence shown here is derived from an EMBL/GenBank/DDBJ whole genome shotgun (WGS) entry which is preliminary data.</text>
</comment>
<comment type="catalytic activity">
    <reaction evidence="9">
        <text>malonyl-[ACP] + acetyl-CoA + H(+) = 3-oxobutanoyl-[ACP] + CO2 + CoA</text>
        <dbReference type="Rhea" id="RHEA:12080"/>
        <dbReference type="Rhea" id="RHEA-COMP:9623"/>
        <dbReference type="Rhea" id="RHEA-COMP:9625"/>
        <dbReference type="ChEBI" id="CHEBI:15378"/>
        <dbReference type="ChEBI" id="CHEBI:16526"/>
        <dbReference type="ChEBI" id="CHEBI:57287"/>
        <dbReference type="ChEBI" id="CHEBI:57288"/>
        <dbReference type="ChEBI" id="CHEBI:78449"/>
        <dbReference type="ChEBI" id="CHEBI:78450"/>
        <dbReference type="EC" id="2.3.1.180"/>
    </reaction>
</comment>
<evidence type="ECO:0000256" key="9">
    <source>
        <dbReference type="HAMAP-Rule" id="MF_01815"/>
    </source>
</evidence>
<dbReference type="NCBIfam" id="NF006829">
    <property type="entry name" value="PRK09352.1"/>
    <property type="match status" value="1"/>
</dbReference>
<evidence type="ECO:0000256" key="8">
    <source>
        <dbReference type="ARBA" id="ARBA00023315"/>
    </source>
</evidence>
<dbReference type="PANTHER" id="PTHR34069:SF2">
    <property type="entry name" value="BETA-KETOACYL-[ACYL-CARRIER-PROTEIN] SYNTHASE III"/>
    <property type="match status" value="1"/>
</dbReference>
<keyword evidence="3 9" id="KW-0444">Lipid biosynthesis</keyword>
<evidence type="ECO:0000256" key="4">
    <source>
        <dbReference type="ARBA" id="ARBA00022679"/>
    </source>
</evidence>
<keyword evidence="8 9" id="KW-0012">Acyltransferase</keyword>
<sequence>MIAGLGSCLPLRRITNADLVQEGLNTSDEWIRTRTGIRARYRVAPGVGTADLAVAAGRAALHSAGRTTAACVLVATTTPDRPCPATAPEVAARLGLSGTPAFDLAAVCSGFLYAAQVASALLTSGTFDSALVVGAETYSAIVDPQDRDTAVIFGDGAGAVLLERGTTADPGAFIRFDLGSDGTHSDLIEIPSGGSRRPRRHGDTSEADHFFRMRGREVYGQAVLRMTASARTVLSRAQWPAATVEAFIGHQANQRILDAVAQRLLLPPERCHGNLRHVGNTAAASIPLAMADAAACHLVGPGARTLLTAFGGGLTWGSAALTWPAATAFHLPPEPRPPQGEQHE</sequence>
<dbReference type="Pfam" id="PF08545">
    <property type="entry name" value="ACP_syn_III"/>
    <property type="match status" value="1"/>
</dbReference>
<feature type="domain" description="Beta-ketoacyl-[acyl-carrier-protein] synthase III N-terminal" evidence="11">
    <location>
        <begin position="102"/>
        <end position="182"/>
    </location>
</feature>
<feature type="active site" evidence="9">
    <location>
        <position position="280"/>
    </location>
</feature>
<dbReference type="EMBL" id="BAAAKJ010000193">
    <property type="protein sequence ID" value="GAA1397710.1"/>
    <property type="molecule type" value="Genomic_DNA"/>
</dbReference>
<evidence type="ECO:0000256" key="6">
    <source>
        <dbReference type="ARBA" id="ARBA00023098"/>
    </source>
</evidence>
<keyword evidence="5 9" id="KW-0276">Fatty acid metabolism</keyword>
<dbReference type="SUPFAM" id="SSF53901">
    <property type="entry name" value="Thiolase-like"/>
    <property type="match status" value="1"/>
</dbReference>
<comment type="subcellular location">
    <subcellularLocation>
        <location evidence="9">Cytoplasm</location>
    </subcellularLocation>
</comment>